<dbReference type="Pfam" id="PF20126">
    <property type="entry name" value="TumE"/>
    <property type="match status" value="1"/>
</dbReference>
<dbReference type="Proteomes" id="UP001341135">
    <property type="component" value="Chromosome"/>
</dbReference>
<evidence type="ECO:0000256" key="1">
    <source>
        <dbReference type="SAM" id="MobiDB-lite"/>
    </source>
</evidence>
<reference evidence="2 3" key="1">
    <citation type="submission" date="2023-09" db="EMBL/GenBank/DDBJ databases">
        <title>Pyrofollis japonicus gen. nov. sp. nov., a novel member of the family Pyrodictiaceae isolated from the Iheya North hydrothermal field.</title>
        <authorList>
            <person name="Miyazaki U."/>
            <person name="Sanari M."/>
            <person name="Tame A."/>
            <person name="Kitajima M."/>
            <person name="Okamoto A."/>
            <person name="Sawayama S."/>
            <person name="Miyazaki J."/>
            <person name="Takai K."/>
            <person name="Nakagawa S."/>
        </authorList>
    </citation>
    <scope>NUCLEOTIDE SEQUENCE [LARGE SCALE GENOMIC DNA]</scope>
    <source>
        <strain evidence="2 3">AV2</strain>
    </source>
</reference>
<feature type="compositionally biased region" description="Basic residues" evidence="1">
    <location>
        <begin position="134"/>
        <end position="148"/>
    </location>
</feature>
<protein>
    <submittedName>
        <fullName evidence="2">Uncharacterized protein</fullName>
    </submittedName>
</protein>
<dbReference type="EMBL" id="AP028907">
    <property type="protein sequence ID" value="BES81776.1"/>
    <property type="molecule type" value="Genomic_DNA"/>
</dbReference>
<sequence length="148" mass="16841">MSYASYLEKLLERYRGIVARLEKLELTVRGDIVVEKATAALVDGSKLHLRQIRRGDKVIAYSYYWLSQSGETIEGWDNAPHHPEVETHPHHRHVGGEVRPLEDPSLEAFLEHVKEVLLGEPGSTKQPAEEQQKPRRTGTTRHTGHAYT</sequence>
<accession>A0ABM8IW43</accession>
<name>A0ABM8IW43_9CREN</name>
<feature type="region of interest" description="Disordered" evidence="1">
    <location>
        <begin position="118"/>
        <end position="148"/>
    </location>
</feature>
<evidence type="ECO:0000313" key="3">
    <source>
        <dbReference type="Proteomes" id="UP001341135"/>
    </source>
</evidence>
<dbReference type="InterPro" id="IPR045397">
    <property type="entry name" value="TumE-like"/>
</dbReference>
<keyword evidence="3" id="KW-1185">Reference proteome</keyword>
<gene>
    <name evidence="2" type="ORF">PABY_13430</name>
</gene>
<feature type="compositionally biased region" description="Basic and acidic residues" evidence="1">
    <location>
        <begin position="79"/>
        <end position="98"/>
    </location>
</feature>
<feature type="region of interest" description="Disordered" evidence="1">
    <location>
        <begin position="76"/>
        <end position="98"/>
    </location>
</feature>
<evidence type="ECO:0000313" key="2">
    <source>
        <dbReference type="EMBL" id="BES81776.1"/>
    </source>
</evidence>
<organism evidence="2 3">
    <name type="scientific">Pyrodictium abyssi</name>
    <dbReference type="NCBI Taxonomy" id="54256"/>
    <lineage>
        <taxon>Archaea</taxon>
        <taxon>Thermoproteota</taxon>
        <taxon>Thermoprotei</taxon>
        <taxon>Desulfurococcales</taxon>
        <taxon>Pyrodictiaceae</taxon>
        <taxon>Pyrodictium</taxon>
    </lineage>
</organism>
<proteinExistence type="predicted"/>